<evidence type="ECO:0000256" key="2">
    <source>
        <dbReference type="ARBA" id="ARBA00004515"/>
    </source>
</evidence>
<dbReference type="GO" id="GO:0009061">
    <property type="term" value="P:anaerobic respiration"/>
    <property type="evidence" value="ECO:0007669"/>
    <property type="project" value="TreeGrafter"/>
</dbReference>
<evidence type="ECO:0000256" key="9">
    <source>
        <dbReference type="ARBA" id="ARBA00023002"/>
    </source>
</evidence>
<feature type="domain" description="Fumarate reductase/succinate dehydrogenase flavoprotein-like C-terminal" evidence="13">
    <location>
        <begin position="92"/>
        <end position="220"/>
    </location>
</feature>
<feature type="non-terminal residue" evidence="14">
    <location>
        <position position="1"/>
    </location>
</feature>
<dbReference type="EMBL" id="WBSZ01000203">
    <property type="protein sequence ID" value="KAB2526262.1"/>
    <property type="molecule type" value="Genomic_DNA"/>
</dbReference>
<dbReference type="GO" id="GO:0050660">
    <property type="term" value="F:flavin adenine dinucleotide binding"/>
    <property type="evidence" value="ECO:0007669"/>
    <property type="project" value="UniProtKB-ARBA"/>
</dbReference>
<comment type="caution">
    <text evidence="14">The sequence shown here is derived from an EMBL/GenBank/DDBJ whole genome shotgun (WGS) entry which is preliminary data.</text>
</comment>
<keyword evidence="8" id="KW-0249">Electron transport</keyword>
<dbReference type="PANTHER" id="PTHR11632">
    <property type="entry name" value="SUCCINATE DEHYDROGENASE 2 FLAVOPROTEIN SUBUNIT"/>
    <property type="match status" value="1"/>
</dbReference>
<keyword evidence="7" id="KW-0274">FAD</keyword>
<evidence type="ECO:0000256" key="3">
    <source>
        <dbReference type="ARBA" id="ARBA00008040"/>
    </source>
</evidence>
<dbReference type="Gene3D" id="4.10.80.40">
    <property type="entry name" value="succinate dehydrogenase protein domain"/>
    <property type="match status" value="1"/>
</dbReference>
<evidence type="ECO:0000313" key="15">
    <source>
        <dbReference type="Proteomes" id="UP000476281"/>
    </source>
</evidence>
<dbReference type="GO" id="GO:0008177">
    <property type="term" value="F:succinate dehydrogenase (quinone) activity"/>
    <property type="evidence" value="ECO:0007669"/>
    <property type="project" value="UniProtKB-EC"/>
</dbReference>
<dbReference type="GO" id="GO:0006113">
    <property type="term" value="P:fermentation"/>
    <property type="evidence" value="ECO:0007669"/>
    <property type="project" value="TreeGrafter"/>
</dbReference>
<feature type="domain" description="FAD-dependent oxidoreductase 2 FAD-binding" evidence="12">
    <location>
        <begin position="1"/>
        <end position="36"/>
    </location>
</feature>
<evidence type="ECO:0000256" key="6">
    <source>
        <dbReference type="ARBA" id="ARBA00022630"/>
    </source>
</evidence>
<evidence type="ECO:0000256" key="10">
    <source>
        <dbReference type="ARBA" id="ARBA00023136"/>
    </source>
</evidence>
<dbReference type="Pfam" id="PF00890">
    <property type="entry name" value="FAD_binding_2"/>
    <property type="match status" value="1"/>
</dbReference>
<evidence type="ECO:0000256" key="5">
    <source>
        <dbReference type="ARBA" id="ARBA00022448"/>
    </source>
</evidence>
<evidence type="ECO:0000313" key="14">
    <source>
        <dbReference type="EMBL" id="KAB2526262.1"/>
    </source>
</evidence>
<evidence type="ECO:0000256" key="11">
    <source>
        <dbReference type="ARBA" id="ARBA00049220"/>
    </source>
</evidence>
<evidence type="ECO:0000259" key="12">
    <source>
        <dbReference type="Pfam" id="PF00890"/>
    </source>
</evidence>
<dbReference type="InterPro" id="IPR003953">
    <property type="entry name" value="FAD-dep_OxRdtase_2_FAD-bd"/>
</dbReference>
<dbReference type="Gene3D" id="3.50.50.60">
    <property type="entry name" value="FAD/NAD(P)-binding domain"/>
    <property type="match status" value="1"/>
</dbReference>
<reference evidence="14 15" key="1">
    <citation type="submission" date="2019-09" db="EMBL/GenBank/DDBJ databases">
        <title>Reversal of blaTEM antimicrobial resistance by CRISPR-Cas9 in clinical E. coli and other Enterobacteriaceae strains.</title>
        <authorList>
            <person name="Tagliaferri T."/>
            <person name="Guimaraes N."/>
            <person name="Pereira M."/>
            <person name="Felicori L."/>
            <person name="Horz H.-P."/>
            <person name="Santos S."/>
            <person name="Mendes T."/>
        </authorList>
    </citation>
    <scope>NUCLEOTIDE SEQUENCE [LARGE SCALE GENOMIC DNA]</scope>
    <source>
        <strain evidence="14 15">E2_blaTEM_MG</strain>
    </source>
</reference>
<dbReference type="AlphaFoldDB" id="A0A6L3XYU3"/>
<dbReference type="FunFam" id="1.20.58.100:FF:000001">
    <property type="entry name" value="Succinate dehydrogenase flavoprotein subunit (SdhA)"/>
    <property type="match status" value="1"/>
</dbReference>
<keyword evidence="10" id="KW-0472">Membrane</keyword>
<dbReference type="Pfam" id="PF02910">
    <property type="entry name" value="Succ_DH_flav_C"/>
    <property type="match status" value="1"/>
</dbReference>
<dbReference type="Proteomes" id="UP000476281">
    <property type="component" value="Unassembled WGS sequence"/>
</dbReference>
<evidence type="ECO:0000256" key="1">
    <source>
        <dbReference type="ARBA" id="ARBA00001974"/>
    </source>
</evidence>
<dbReference type="FunFam" id="4.10.80.40:FF:000003">
    <property type="entry name" value="Fumarate reductase flavoprotein subunit"/>
    <property type="match status" value="1"/>
</dbReference>
<dbReference type="InterPro" id="IPR030664">
    <property type="entry name" value="SdhA/FrdA/AprA"/>
</dbReference>
<keyword evidence="5" id="KW-0813">Transport</keyword>
<dbReference type="PANTHER" id="PTHR11632:SF82">
    <property type="entry name" value="FUMARATE REDUCTASE FLAVOPROTEIN SUBUNIT"/>
    <property type="match status" value="1"/>
</dbReference>
<evidence type="ECO:0000256" key="7">
    <source>
        <dbReference type="ARBA" id="ARBA00022827"/>
    </source>
</evidence>
<evidence type="ECO:0000256" key="8">
    <source>
        <dbReference type="ARBA" id="ARBA00022982"/>
    </source>
</evidence>
<evidence type="ECO:0000259" key="13">
    <source>
        <dbReference type="Pfam" id="PF02910"/>
    </source>
</evidence>
<dbReference type="EC" id="1.3.5.1" evidence="4"/>
<keyword evidence="6" id="KW-0285">Flavoprotein</keyword>
<dbReference type="GO" id="GO:0009055">
    <property type="term" value="F:electron transfer activity"/>
    <property type="evidence" value="ECO:0007669"/>
    <property type="project" value="TreeGrafter"/>
</dbReference>
<organism evidence="14 15">
    <name type="scientific">Enterobacter hormaechei</name>
    <dbReference type="NCBI Taxonomy" id="158836"/>
    <lineage>
        <taxon>Bacteria</taxon>
        <taxon>Pseudomonadati</taxon>
        <taxon>Pseudomonadota</taxon>
        <taxon>Gammaproteobacteria</taxon>
        <taxon>Enterobacterales</taxon>
        <taxon>Enterobacteriaceae</taxon>
        <taxon>Enterobacter</taxon>
        <taxon>Enterobacter cloacae complex</taxon>
    </lineage>
</organism>
<dbReference type="InterPro" id="IPR015939">
    <property type="entry name" value="Fum_Rdtase/Succ_DH_flav-like_C"/>
</dbReference>
<comment type="cofactor">
    <cofactor evidence="1">
        <name>FAD</name>
        <dbReference type="ChEBI" id="CHEBI:57692"/>
    </cofactor>
</comment>
<dbReference type="GO" id="GO:0005886">
    <property type="term" value="C:plasma membrane"/>
    <property type="evidence" value="ECO:0007669"/>
    <property type="project" value="UniProtKB-SubCell"/>
</dbReference>
<gene>
    <name evidence="14" type="ORF">F9C29_08835</name>
</gene>
<dbReference type="Gene3D" id="1.20.58.100">
    <property type="entry name" value="Fumarate reductase/succinate dehydrogenase flavoprotein-like, C-terminal domain"/>
    <property type="match status" value="1"/>
</dbReference>
<evidence type="ECO:0000256" key="4">
    <source>
        <dbReference type="ARBA" id="ARBA00012792"/>
    </source>
</evidence>
<proteinExistence type="inferred from homology"/>
<comment type="catalytic activity">
    <reaction evidence="11">
        <text>a quinone + succinate = fumarate + a quinol</text>
        <dbReference type="Rhea" id="RHEA:40523"/>
        <dbReference type="ChEBI" id="CHEBI:24646"/>
        <dbReference type="ChEBI" id="CHEBI:29806"/>
        <dbReference type="ChEBI" id="CHEBI:30031"/>
        <dbReference type="ChEBI" id="CHEBI:132124"/>
        <dbReference type="EC" id="1.3.5.1"/>
    </reaction>
</comment>
<dbReference type="SUPFAM" id="SSF51905">
    <property type="entry name" value="FAD/NAD(P)-binding domain"/>
    <property type="match status" value="1"/>
</dbReference>
<name>A0A6L3XYU3_9ENTR</name>
<dbReference type="InterPro" id="IPR036188">
    <property type="entry name" value="FAD/NAD-bd_sf"/>
</dbReference>
<dbReference type="InterPro" id="IPR037099">
    <property type="entry name" value="Fum_R/Succ_DH_flav-like_C_sf"/>
</dbReference>
<dbReference type="SUPFAM" id="SSF46977">
    <property type="entry name" value="Succinate dehydrogenase/fumarate reductase flavoprotein C-terminal domain"/>
    <property type="match status" value="1"/>
</dbReference>
<accession>A0A6L3XYU3</accession>
<comment type="subcellular location">
    <subcellularLocation>
        <location evidence="2">Cell inner membrane</location>
        <topology evidence="2">Peripheral membrane protein</topology>
        <orientation evidence="2">Cytoplasmic side</orientation>
    </subcellularLocation>
</comment>
<sequence>IETDQQCETRIKGLFAVGECSSVGLHGANRLGSNSLAELVVFGRMAGERAMERAATAGEANSAALDAQVADVEKRLKDLVNQEGNENWSKIRDEMGLSMEEGCGIYRTPELMQKTVDKLAELQERFKRVRITDTSSVFNTDLLYTIELGHGLNVAECMAHSALARKESRGAHQRLDEGCTERDDVNFLKHTLAWRDADGTTRLDYSDVKITTLPPAKRVYGAEAEAADKKEKANG</sequence>
<keyword evidence="9" id="KW-0560">Oxidoreductase</keyword>
<protein>
    <recommendedName>
        <fullName evidence="4">succinate dehydrogenase</fullName>
        <ecNumber evidence="4">1.3.5.1</ecNumber>
    </recommendedName>
</protein>
<comment type="similarity">
    <text evidence="3">Belongs to the FAD-dependent oxidoreductase 2 family. FRD/SDH subfamily.</text>
</comment>